<organism evidence="2 3">
    <name type="scientific">Nocardia mangyaensis</name>
    <dbReference type="NCBI Taxonomy" id="2213200"/>
    <lineage>
        <taxon>Bacteria</taxon>
        <taxon>Bacillati</taxon>
        <taxon>Actinomycetota</taxon>
        <taxon>Actinomycetes</taxon>
        <taxon>Mycobacteriales</taxon>
        <taxon>Nocardiaceae</taxon>
        <taxon>Nocardia</taxon>
    </lineage>
</organism>
<dbReference type="OrthoDB" id="4534838at2"/>
<feature type="region of interest" description="Disordered" evidence="1">
    <location>
        <begin position="272"/>
        <end position="303"/>
    </location>
</feature>
<protein>
    <submittedName>
        <fullName evidence="2">Uncharacterized protein</fullName>
    </submittedName>
</protein>
<dbReference type="KEGG" id="nsl:BOX37_28240"/>
<dbReference type="RefSeq" id="WP_071930344.1">
    <property type="nucleotide sequence ID" value="NZ_CP018082.1"/>
</dbReference>
<accession>A0A1J0VZ14</accession>
<dbReference type="EMBL" id="CP018082">
    <property type="protein sequence ID" value="APE37175.1"/>
    <property type="molecule type" value="Genomic_DNA"/>
</dbReference>
<proteinExistence type="predicted"/>
<keyword evidence="3" id="KW-1185">Reference proteome</keyword>
<sequence length="303" mass="33002">MSSPTARPRLVSDLPAPQAESLTLIHDLARRAGVIRGRQQHAPELVRLDHDRSIAEITAASRGVPAVWINQAREYGNANRMWQPTTVLRDPPKNNVIRRGFGRVVADTNRLVDMATVSVLRHQHLQRAGIESEPEPAVAHQLRRNMDAIRTRIIHTAAAIGMRPAQRVRAVTVTDAHLAERLAAHSLRAVDDLTALWRDLATPAVAASVRSSLASLRRTTTPPTGAEPGLVMPPTTQELLTRARHQLIDPTTADDPSAAGHRIENAVHLALPAAATEPDNEAAEQHRPTSQPTDRSLIPGAEL</sequence>
<evidence type="ECO:0000313" key="2">
    <source>
        <dbReference type="EMBL" id="APE37175.1"/>
    </source>
</evidence>
<dbReference type="AlphaFoldDB" id="A0A1J0VZ14"/>
<evidence type="ECO:0000256" key="1">
    <source>
        <dbReference type="SAM" id="MobiDB-lite"/>
    </source>
</evidence>
<name>A0A1J0VZ14_9NOCA</name>
<gene>
    <name evidence="2" type="ORF">BOX37_28240</name>
</gene>
<reference evidence="2" key="1">
    <citation type="submission" date="2016-11" db="EMBL/GenBank/DDBJ databases">
        <authorList>
            <person name="Jaros S."/>
            <person name="Januszkiewicz K."/>
            <person name="Wedrychowicz H."/>
        </authorList>
    </citation>
    <scope>NUCLEOTIDE SEQUENCE [LARGE SCALE GENOMIC DNA]</scope>
    <source>
        <strain evidence="2">Y48</strain>
    </source>
</reference>
<dbReference type="Proteomes" id="UP000183810">
    <property type="component" value="Chromosome"/>
</dbReference>
<evidence type="ECO:0000313" key="3">
    <source>
        <dbReference type="Proteomes" id="UP000183810"/>
    </source>
</evidence>